<proteinExistence type="predicted"/>
<protein>
    <submittedName>
        <fullName evidence="1">Uncharacterized protein</fullName>
    </submittedName>
</protein>
<comment type="caution">
    <text evidence="1">The sequence shown here is derived from an EMBL/GenBank/DDBJ whole genome shotgun (WGS) entry which is preliminary data.</text>
</comment>
<organism evidence="1 2">
    <name type="scientific">Trichinella nativa</name>
    <dbReference type="NCBI Taxonomy" id="6335"/>
    <lineage>
        <taxon>Eukaryota</taxon>
        <taxon>Metazoa</taxon>
        <taxon>Ecdysozoa</taxon>
        <taxon>Nematoda</taxon>
        <taxon>Enoplea</taxon>
        <taxon>Dorylaimia</taxon>
        <taxon>Trichinellida</taxon>
        <taxon>Trichinellidae</taxon>
        <taxon>Trichinella</taxon>
    </lineage>
</organism>
<name>A0A0V1LG44_9BILA</name>
<dbReference type="EMBL" id="JYDW01000057">
    <property type="protein sequence ID" value="KRZ58403.1"/>
    <property type="molecule type" value="Genomic_DNA"/>
</dbReference>
<accession>A0A0V1LG44</accession>
<evidence type="ECO:0000313" key="1">
    <source>
        <dbReference type="EMBL" id="KRZ58403.1"/>
    </source>
</evidence>
<reference evidence="1 2" key="1">
    <citation type="submission" date="2015-05" db="EMBL/GenBank/DDBJ databases">
        <title>Evolution of Trichinella species and genotypes.</title>
        <authorList>
            <person name="Korhonen P.K."/>
            <person name="Edoardo P."/>
            <person name="Giuseppe L.R."/>
            <person name="Gasser R.B."/>
        </authorList>
    </citation>
    <scope>NUCLEOTIDE SEQUENCE [LARGE SCALE GENOMIC DNA]</scope>
    <source>
        <strain evidence="1">ISS10</strain>
    </source>
</reference>
<gene>
    <name evidence="1" type="ORF">T02_14657</name>
</gene>
<evidence type="ECO:0000313" key="2">
    <source>
        <dbReference type="Proteomes" id="UP000054721"/>
    </source>
</evidence>
<dbReference type="AlphaFoldDB" id="A0A0V1LG44"/>
<keyword evidence="2" id="KW-1185">Reference proteome</keyword>
<sequence>MHNSSSSASNQQQDWFNRSLKATSFLLRVFVADAMVSTFHRSLVRLRLGGPMLESELQQQSDAQVQIDQTFARPAKRKWTI</sequence>
<dbReference type="Proteomes" id="UP000054721">
    <property type="component" value="Unassembled WGS sequence"/>
</dbReference>